<dbReference type="Proteomes" id="UP000254346">
    <property type="component" value="Unassembled WGS sequence"/>
</dbReference>
<name>A0A379VT71_SALET</name>
<evidence type="ECO:0000313" key="2">
    <source>
        <dbReference type="EMBL" id="SUH09728.1"/>
    </source>
</evidence>
<accession>A0A379VT71</accession>
<reference evidence="2 3" key="1">
    <citation type="submission" date="2018-06" db="EMBL/GenBank/DDBJ databases">
        <authorList>
            <consortium name="Pathogen Informatics"/>
            <person name="Doyle S."/>
        </authorList>
    </citation>
    <scope>NUCLEOTIDE SEQUENCE [LARGE SCALE GENOMIC DNA]</scope>
    <source>
        <strain evidence="2 3">NCTC8256</strain>
    </source>
</reference>
<dbReference type="AntiFam" id="ANF00132">
    <property type="entry name" value="Shadow ORF (opposite rne)"/>
</dbReference>
<feature type="transmembrane region" description="Helical" evidence="1">
    <location>
        <begin position="21"/>
        <end position="40"/>
    </location>
</feature>
<gene>
    <name evidence="2" type="ORF">NCTC8256_03713</name>
</gene>
<protein>
    <submittedName>
        <fullName evidence="2">Uncharacterized protein</fullName>
    </submittedName>
</protein>
<proteinExistence type="predicted"/>
<keyword evidence="1" id="KW-0812">Transmembrane</keyword>
<evidence type="ECO:0000313" key="3">
    <source>
        <dbReference type="Proteomes" id="UP000254346"/>
    </source>
</evidence>
<dbReference type="EMBL" id="UGXR01000001">
    <property type="protein sequence ID" value="SUH09728.1"/>
    <property type="molecule type" value="Genomic_DNA"/>
</dbReference>
<sequence>MAFCAVINKSRFQARFNTGNFAFIDVRFFLLVSGAFYIQIVQTLPIYKGDGATLPAESR</sequence>
<dbReference type="AlphaFoldDB" id="A0A379VT71"/>
<keyword evidence="1" id="KW-0472">Membrane</keyword>
<keyword evidence="1" id="KW-1133">Transmembrane helix</keyword>
<evidence type="ECO:0000256" key="1">
    <source>
        <dbReference type="SAM" id="Phobius"/>
    </source>
</evidence>
<organism evidence="2 3">
    <name type="scientific">Salmonella enterica I</name>
    <dbReference type="NCBI Taxonomy" id="59201"/>
    <lineage>
        <taxon>Bacteria</taxon>
        <taxon>Pseudomonadati</taxon>
        <taxon>Pseudomonadota</taxon>
        <taxon>Gammaproteobacteria</taxon>
        <taxon>Enterobacterales</taxon>
        <taxon>Enterobacteriaceae</taxon>
        <taxon>Salmonella</taxon>
    </lineage>
</organism>